<organism evidence="2 3">
    <name type="scientific">Idiomarina aquatica</name>
    <dbReference type="NCBI Taxonomy" id="1327752"/>
    <lineage>
        <taxon>Bacteria</taxon>
        <taxon>Pseudomonadati</taxon>
        <taxon>Pseudomonadota</taxon>
        <taxon>Gammaproteobacteria</taxon>
        <taxon>Alteromonadales</taxon>
        <taxon>Idiomarinaceae</taxon>
        <taxon>Idiomarina</taxon>
    </lineage>
</organism>
<keyword evidence="1" id="KW-0472">Membrane</keyword>
<comment type="caution">
    <text evidence="2">The sequence shown here is derived from an EMBL/GenBank/DDBJ whole genome shotgun (WGS) entry which is preliminary data.</text>
</comment>
<gene>
    <name evidence="2" type="ORF">CWE23_13150</name>
</gene>
<name>A0AA94EDF9_9GAMM</name>
<reference evidence="3" key="1">
    <citation type="journal article" date="2018" name="Front. Microbiol.">
        <title>Genome-Based Analysis Reveals the Taxonomy and Diversity of the Family Idiomarinaceae.</title>
        <authorList>
            <person name="Liu Y."/>
            <person name="Lai Q."/>
            <person name="Shao Z."/>
        </authorList>
    </citation>
    <scope>NUCLEOTIDE SEQUENCE [LARGE SCALE GENOMIC DNA]</scope>
    <source>
        <strain evidence="3">SN-14</strain>
    </source>
</reference>
<sequence>MINSGLQSVLNPNTQTRAWLRLITKRILRLAVAAALLLVILNVWNIASLQSQQQLAEHTRQLTQLTLSQFEHQAVQAIQQQQNEALVAAAQHLQQHHAVVSVVVRNPYGEVLVTQGNYDSVIDWPDDAPAKPWIMTRELTDNGTTAGYLQVIFDENKLMTISASAHDGLMQQGQVLLLLAMLAGVFIMLGFNRIRDRFWQQRSSAVKPEQR</sequence>
<dbReference type="AlphaFoldDB" id="A0AA94EDF9"/>
<feature type="transmembrane region" description="Helical" evidence="1">
    <location>
        <begin position="27"/>
        <end position="47"/>
    </location>
</feature>
<feature type="transmembrane region" description="Helical" evidence="1">
    <location>
        <begin position="175"/>
        <end position="194"/>
    </location>
</feature>
<protein>
    <submittedName>
        <fullName evidence="2">Uncharacterized protein</fullName>
    </submittedName>
</protein>
<keyword evidence="3" id="KW-1185">Reference proteome</keyword>
<dbReference type="EMBL" id="PIPS01000005">
    <property type="protein sequence ID" value="RUO40026.1"/>
    <property type="molecule type" value="Genomic_DNA"/>
</dbReference>
<keyword evidence="1" id="KW-0812">Transmembrane</keyword>
<evidence type="ECO:0000256" key="1">
    <source>
        <dbReference type="SAM" id="Phobius"/>
    </source>
</evidence>
<dbReference type="Proteomes" id="UP000286680">
    <property type="component" value="Unassembled WGS sequence"/>
</dbReference>
<evidence type="ECO:0000313" key="2">
    <source>
        <dbReference type="EMBL" id="RUO40026.1"/>
    </source>
</evidence>
<proteinExistence type="predicted"/>
<accession>A0AA94EDF9</accession>
<evidence type="ECO:0000313" key="3">
    <source>
        <dbReference type="Proteomes" id="UP000286680"/>
    </source>
</evidence>
<keyword evidence="1" id="KW-1133">Transmembrane helix</keyword>